<comment type="caution">
    <text evidence="2">The sequence shown here is derived from an EMBL/GenBank/DDBJ whole genome shotgun (WGS) entry which is preliminary data.</text>
</comment>
<keyword evidence="1" id="KW-0732">Signal</keyword>
<dbReference type="EMBL" id="JBHSYQ010000015">
    <property type="protein sequence ID" value="MFC6999127.1"/>
    <property type="molecule type" value="Genomic_DNA"/>
</dbReference>
<protein>
    <recommendedName>
        <fullName evidence="4">Outer membrane protein beta-barrel domain-containing protein</fullName>
    </recommendedName>
</protein>
<gene>
    <name evidence="2" type="ORF">ACFQHR_15940</name>
</gene>
<sequence length="161" mass="18222">MKSSKTLLLLGCCLLISMVTSAQENPHKVSIRLGYGFWSLPDLGSNFFSGWSDIEYEKDKVIGPLFLGLSYNLTEKIELGFSGTYNRITEEGRYKSGKAPGTVPPEKVVRIKDSRYYSVMMFLNITWRQENKVKYYSGGAFGTAFGTTDEWFHGDKLMNEP</sequence>
<accession>A0ABW2DMP4</accession>
<dbReference type="Proteomes" id="UP001596405">
    <property type="component" value="Unassembled WGS sequence"/>
</dbReference>
<name>A0ABW2DMP4_9BACT</name>
<evidence type="ECO:0008006" key="4">
    <source>
        <dbReference type="Google" id="ProtNLM"/>
    </source>
</evidence>
<feature type="signal peptide" evidence="1">
    <location>
        <begin position="1"/>
        <end position="22"/>
    </location>
</feature>
<proteinExistence type="predicted"/>
<organism evidence="2 3">
    <name type="scientific">Rufibacter roseus</name>
    <dbReference type="NCBI Taxonomy" id="1567108"/>
    <lineage>
        <taxon>Bacteria</taxon>
        <taxon>Pseudomonadati</taxon>
        <taxon>Bacteroidota</taxon>
        <taxon>Cytophagia</taxon>
        <taxon>Cytophagales</taxon>
        <taxon>Hymenobacteraceae</taxon>
        <taxon>Rufibacter</taxon>
    </lineage>
</organism>
<evidence type="ECO:0000313" key="2">
    <source>
        <dbReference type="EMBL" id="MFC6999127.1"/>
    </source>
</evidence>
<keyword evidence="3" id="KW-1185">Reference proteome</keyword>
<evidence type="ECO:0000313" key="3">
    <source>
        <dbReference type="Proteomes" id="UP001596405"/>
    </source>
</evidence>
<evidence type="ECO:0000256" key="1">
    <source>
        <dbReference type="SAM" id="SignalP"/>
    </source>
</evidence>
<dbReference type="RefSeq" id="WP_153042061.1">
    <property type="nucleotide sequence ID" value="NZ_JBHSYQ010000015.1"/>
</dbReference>
<reference evidence="3" key="1">
    <citation type="journal article" date="2019" name="Int. J. Syst. Evol. Microbiol.">
        <title>The Global Catalogue of Microorganisms (GCM) 10K type strain sequencing project: providing services to taxonomists for standard genome sequencing and annotation.</title>
        <authorList>
            <consortium name="The Broad Institute Genomics Platform"/>
            <consortium name="The Broad Institute Genome Sequencing Center for Infectious Disease"/>
            <person name="Wu L."/>
            <person name="Ma J."/>
        </authorList>
    </citation>
    <scope>NUCLEOTIDE SEQUENCE [LARGE SCALE GENOMIC DNA]</scope>
    <source>
        <strain evidence="3">CGMCC 4.7393</strain>
    </source>
</reference>
<feature type="chain" id="PRO_5047186536" description="Outer membrane protein beta-barrel domain-containing protein" evidence="1">
    <location>
        <begin position="23"/>
        <end position="161"/>
    </location>
</feature>